<evidence type="ECO:0000313" key="3">
    <source>
        <dbReference type="Proteomes" id="UP001600064"/>
    </source>
</evidence>
<dbReference type="GeneID" id="98126273"/>
<feature type="compositionally biased region" description="Polar residues" evidence="1">
    <location>
        <begin position="34"/>
        <end position="47"/>
    </location>
</feature>
<organism evidence="2 3">
    <name type="scientific">Remersonia thermophila</name>
    <dbReference type="NCBI Taxonomy" id="72144"/>
    <lineage>
        <taxon>Eukaryota</taxon>
        <taxon>Fungi</taxon>
        <taxon>Dikarya</taxon>
        <taxon>Ascomycota</taxon>
        <taxon>Pezizomycotina</taxon>
        <taxon>Sordariomycetes</taxon>
        <taxon>Sordariomycetidae</taxon>
        <taxon>Sordariales</taxon>
        <taxon>Sordariales incertae sedis</taxon>
        <taxon>Remersonia</taxon>
    </lineage>
</organism>
<reference evidence="2 3" key="1">
    <citation type="journal article" date="2024" name="Commun. Biol.">
        <title>Comparative genomic analysis of thermophilic fungi reveals convergent evolutionary adaptations and gene losses.</title>
        <authorList>
            <person name="Steindorff A.S."/>
            <person name="Aguilar-Pontes M.V."/>
            <person name="Robinson A.J."/>
            <person name="Andreopoulos B."/>
            <person name="LaButti K."/>
            <person name="Kuo A."/>
            <person name="Mondo S."/>
            <person name="Riley R."/>
            <person name="Otillar R."/>
            <person name="Haridas S."/>
            <person name="Lipzen A."/>
            <person name="Grimwood J."/>
            <person name="Schmutz J."/>
            <person name="Clum A."/>
            <person name="Reid I.D."/>
            <person name="Moisan M.C."/>
            <person name="Butler G."/>
            <person name="Nguyen T.T.M."/>
            <person name="Dewar K."/>
            <person name="Conant G."/>
            <person name="Drula E."/>
            <person name="Henrissat B."/>
            <person name="Hansel C."/>
            <person name="Singer S."/>
            <person name="Hutchinson M.I."/>
            <person name="de Vries R.P."/>
            <person name="Natvig D.O."/>
            <person name="Powell A.J."/>
            <person name="Tsang A."/>
            <person name="Grigoriev I.V."/>
        </authorList>
    </citation>
    <scope>NUCLEOTIDE SEQUENCE [LARGE SCALE GENOMIC DNA]</scope>
    <source>
        <strain evidence="2 3">ATCC 22073</strain>
    </source>
</reference>
<gene>
    <name evidence="2" type="ORF">VTJ83DRAFT_507</name>
</gene>
<feature type="region of interest" description="Disordered" evidence="1">
    <location>
        <begin position="23"/>
        <end position="58"/>
    </location>
</feature>
<accession>A0ABR4DLJ3</accession>
<sequence length="242" mass="26084">MSHRPPNRRSTRDSFDWITVHVPETSVYSRDRSPQFNNRNKSSNEVASASAKGGGYSPPYPFPNVAGLRIDTTHDADAGMYEDGYMVTHIPPSNSTMETDDTICPANVAAPVRGPPVTSSRPSPSMPSPACPPLTAENVARFNRDNAERCPSSIADWRSAAGHHFRGFHDEAFGLSPAHTDWSTHPASPGRSHAPSSIVGLDSLLLPPAAATQEPERVVIGAGAWTEEEQGPAKGWLSDDEF</sequence>
<proteinExistence type="predicted"/>
<evidence type="ECO:0000256" key="1">
    <source>
        <dbReference type="SAM" id="MobiDB-lite"/>
    </source>
</evidence>
<name>A0ABR4DLJ3_9PEZI</name>
<dbReference type="RefSeq" id="XP_070869860.1">
    <property type="nucleotide sequence ID" value="XM_071011629.1"/>
</dbReference>
<dbReference type="EMBL" id="JAZGUE010000001">
    <property type="protein sequence ID" value="KAL2271136.1"/>
    <property type="molecule type" value="Genomic_DNA"/>
</dbReference>
<comment type="caution">
    <text evidence="2">The sequence shown here is derived from an EMBL/GenBank/DDBJ whole genome shotgun (WGS) entry which is preliminary data.</text>
</comment>
<protein>
    <submittedName>
        <fullName evidence="2">Uncharacterized protein</fullName>
    </submittedName>
</protein>
<dbReference type="Proteomes" id="UP001600064">
    <property type="component" value="Unassembled WGS sequence"/>
</dbReference>
<keyword evidence="3" id="KW-1185">Reference proteome</keyword>
<evidence type="ECO:0000313" key="2">
    <source>
        <dbReference type="EMBL" id="KAL2271136.1"/>
    </source>
</evidence>